<feature type="chain" id="PRO_5003541463" description="DUF3857 domain-containing protein" evidence="1">
    <location>
        <begin position="27"/>
        <end position="613"/>
    </location>
</feature>
<dbReference type="AlphaFoldDB" id="H0ULV3"/>
<dbReference type="Proteomes" id="UP000003806">
    <property type="component" value="Chromosome"/>
</dbReference>
<organism evidence="2 3">
    <name type="scientific">Jonquetella anthropi DSM 22815</name>
    <dbReference type="NCBI Taxonomy" id="885272"/>
    <lineage>
        <taxon>Bacteria</taxon>
        <taxon>Thermotogati</taxon>
        <taxon>Synergistota</taxon>
        <taxon>Synergistia</taxon>
        <taxon>Synergistales</taxon>
        <taxon>Dethiosulfovibrionaceae</taxon>
        <taxon>Jonquetella</taxon>
    </lineage>
</organism>
<reference evidence="2 3" key="1">
    <citation type="submission" date="2011-11" db="EMBL/GenBank/DDBJ databases">
        <title>The Noncontiguous Finished genome of Jonquetella anthropi DSM 22815.</title>
        <authorList>
            <consortium name="US DOE Joint Genome Institute (JGI-PGF)"/>
            <person name="Lucas S."/>
            <person name="Copeland A."/>
            <person name="Lapidus A."/>
            <person name="Glavina del Rio T."/>
            <person name="Dalin E."/>
            <person name="Tice H."/>
            <person name="Bruce D."/>
            <person name="Goodwin L."/>
            <person name="Pitluck S."/>
            <person name="Peters L."/>
            <person name="Mikhailova N."/>
            <person name="Held B."/>
            <person name="Kyrpides N."/>
            <person name="Mavromatis K."/>
            <person name="Ivanova N."/>
            <person name="Markowitz V."/>
            <person name="Cheng J.-F."/>
            <person name="Hugenholtz P."/>
            <person name="Woyke T."/>
            <person name="Wu D."/>
            <person name="Gronow S."/>
            <person name="Wellnitz S."/>
            <person name="Brambilla E."/>
            <person name="Klenk H.-P."/>
            <person name="Eisen J.A."/>
        </authorList>
    </citation>
    <scope>NUCLEOTIDE SEQUENCE [LARGE SCALE GENOMIC DNA]</scope>
    <source>
        <strain evidence="2 3">DSM 22815</strain>
    </source>
</reference>
<dbReference type="STRING" id="885272.JonanDRAFT_1228"/>
<keyword evidence="1" id="KW-0732">Signal</keyword>
<evidence type="ECO:0000313" key="2">
    <source>
        <dbReference type="EMBL" id="EHM13594.1"/>
    </source>
</evidence>
<dbReference type="EMBL" id="CM001376">
    <property type="protein sequence ID" value="EHM13594.1"/>
    <property type="molecule type" value="Genomic_DNA"/>
</dbReference>
<accession>H0ULV3</accession>
<sequence>MMRLNRLTRSLAAAAALVLLSAVSLAAAETVTLQDVQYLEENSPTLEQAGSHAVVWQRTVHFLTDEDGRAVKDVRLIVLADSSMPFDWLQNQLIVPAGWELVVDQATCFDLESSAGTQEDIPLRSGAEQGGVAWMNWPHWVDGTRVIVLSYRQIGPAGRPASGMVWLGEPYPVREGEIAIRLSTDQELYYNSSLGQSPAISDEKPYFWYRWYYAQQPARRGSYGLIDRSDPYLVLSLTSGTNRIAEAMQSAESQPAENLPGAIRPFSASDTPQQIVQELDAAWKDSRIHMSGAEVARDPKDRQFPLTDPEMAAAACARLRQGGFDAHIWWQSPMGIQKDMPDAPEVLYRPALSIKAPGQSKAWFYFPGGTSDPGRQPEALDGRYLFGVKSSAKPKGKSSGKVIPRYMKAGSFVNMRLTAVWDLNAQNDGTVSGTATFIVRRPWPSIVFPNGAGKDGLQNFSSLGDWYHGTPLDISTEPDGSVKVKFAVSKKSAVPAEKGLMVSLPSLELPAFDQLRALSGQVGLKFPFVMEQSYTVKIPGKMHPMVLPNRGSQVLPGAEYSVTQRFNRVQNAVTSQEKIIVKTTEVDSSWAEQFYKLLGLWGLWKNNSLALVL</sequence>
<dbReference type="HOGENOM" id="CLU_444660_0_0_0"/>
<evidence type="ECO:0008006" key="4">
    <source>
        <dbReference type="Google" id="ProtNLM"/>
    </source>
</evidence>
<feature type="signal peptide" evidence="1">
    <location>
        <begin position="1"/>
        <end position="26"/>
    </location>
</feature>
<proteinExistence type="predicted"/>
<name>H0ULV3_9BACT</name>
<protein>
    <recommendedName>
        <fullName evidence="4">DUF3857 domain-containing protein</fullName>
    </recommendedName>
</protein>
<dbReference type="eggNOG" id="ENOG502ZAR0">
    <property type="taxonomic scope" value="Bacteria"/>
</dbReference>
<evidence type="ECO:0000313" key="3">
    <source>
        <dbReference type="Proteomes" id="UP000003806"/>
    </source>
</evidence>
<gene>
    <name evidence="2" type="ORF">JonanDRAFT_1228</name>
</gene>
<keyword evidence="3" id="KW-1185">Reference proteome</keyword>
<evidence type="ECO:0000256" key="1">
    <source>
        <dbReference type="SAM" id="SignalP"/>
    </source>
</evidence>